<dbReference type="Proteomes" id="UP000295781">
    <property type="component" value="Chromosome"/>
</dbReference>
<dbReference type="InterPro" id="IPR013096">
    <property type="entry name" value="Cupin_2"/>
</dbReference>
<proteinExistence type="predicted"/>
<evidence type="ECO:0000256" key="1">
    <source>
        <dbReference type="SAM" id="MobiDB-lite"/>
    </source>
</evidence>
<dbReference type="SUPFAM" id="SSF51182">
    <property type="entry name" value="RmlC-like cupins"/>
    <property type="match status" value="1"/>
</dbReference>
<feature type="region of interest" description="Disordered" evidence="1">
    <location>
        <begin position="157"/>
        <end position="186"/>
    </location>
</feature>
<dbReference type="RefSeq" id="WP_165373543.1">
    <property type="nucleotide sequence ID" value="NZ_CP012670.1"/>
</dbReference>
<evidence type="ECO:0000259" key="3">
    <source>
        <dbReference type="Pfam" id="PF07883"/>
    </source>
</evidence>
<evidence type="ECO:0000256" key="2">
    <source>
        <dbReference type="SAM" id="SignalP"/>
    </source>
</evidence>
<dbReference type="CDD" id="cd02223">
    <property type="entry name" value="cupin_Bh2720-like"/>
    <property type="match status" value="1"/>
</dbReference>
<accession>A0A4V0NEP1</accession>
<dbReference type="PANTHER" id="PTHR43346:SF1">
    <property type="entry name" value="QUERCETIN 2,3-DIOXYGENASE-RELATED"/>
    <property type="match status" value="1"/>
</dbReference>
<gene>
    <name evidence="4" type="ORF">SOCEGT47_074220</name>
</gene>
<organism evidence="4 5">
    <name type="scientific">Sorangium cellulosum</name>
    <name type="common">Polyangium cellulosum</name>
    <dbReference type="NCBI Taxonomy" id="56"/>
    <lineage>
        <taxon>Bacteria</taxon>
        <taxon>Pseudomonadati</taxon>
        <taxon>Myxococcota</taxon>
        <taxon>Polyangia</taxon>
        <taxon>Polyangiales</taxon>
        <taxon>Polyangiaceae</taxon>
        <taxon>Sorangium</taxon>
    </lineage>
</organism>
<reference evidence="4 5" key="1">
    <citation type="submission" date="2015-09" db="EMBL/GenBank/DDBJ databases">
        <title>Sorangium comparison.</title>
        <authorList>
            <person name="Zaburannyi N."/>
            <person name="Bunk B."/>
            <person name="Overmann J."/>
            <person name="Mueller R."/>
        </authorList>
    </citation>
    <scope>NUCLEOTIDE SEQUENCE [LARGE SCALE GENOMIC DNA]</scope>
    <source>
        <strain evidence="4 5">So ceGT47</strain>
    </source>
</reference>
<protein>
    <recommendedName>
        <fullName evidence="3">Cupin type-2 domain-containing protein</fullName>
    </recommendedName>
</protein>
<dbReference type="PANTHER" id="PTHR43346">
    <property type="entry name" value="LIGAND BINDING DOMAIN PROTEIN, PUTATIVE (AFU_ORTHOLOGUE AFUA_6G14370)-RELATED"/>
    <property type="match status" value="1"/>
</dbReference>
<dbReference type="PROSITE" id="PS51257">
    <property type="entry name" value="PROKAR_LIPOPROTEIN"/>
    <property type="match status" value="1"/>
</dbReference>
<evidence type="ECO:0000313" key="5">
    <source>
        <dbReference type="Proteomes" id="UP000295781"/>
    </source>
</evidence>
<dbReference type="AlphaFoldDB" id="A0A4V0NEP1"/>
<dbReference type="InterPro" id="IPR011051">
    <property type="entry name" value="RmlC_Cupin_sf"/>
</dbReference>
<dbReference type="InterPro" id="IPR052538">
    <property type="entry name" value="Flavonoid_dioxygenase-like"/>
</dbReference>
<dbReference type="EMBL" id="CP012670">
    <property type="protein sequence ID" value="AUX26852.1"/>
    <property type="molecule type" value="Genomic_DNA"/>
</dbReference>
<dbReference type="InterPro" id="IPR014710">
    <property type="entry name" value="RmlC-like_jellyroll"/>
</dbReference>
<sequence length="186" mass="20044">MVDVRWSRKLVFAGMMAAGLSACAHGGKAAPQGAFTRGEPSGRAYHANILQLARSNTAYRRVLYTKDRMQIVVMSIPPGGDVGEERHERVEQILFCAGGSGRVVMGGEAAPFNQGDVVFVPPGTVHNFVNAGATPLKILTIYSPPNHIPGRVQMTKADAEADTEDEEFGRRMERATPAPGARGQRR</sequence>
<feature type="domain" description="Cupin type-2" evidence="3">
    <location>
        <begin position="73"/>
        <end position="142"/>
    </location>
</feature>
<feature type="chain" id="PRO_5020468105" description="Cupin type-2 domain-containing protein" evidence="2">
    <location>
        <begin position="25"/>
        <end position="186"/>
    </location>
</feature>
<name>A0A4V0NEP1_SORCE</name>
<dbReference type="Gene3D" id="2.60.120.10">
    <property type="entry name" value="Jelly Rolls"/>
    <property type="match status" value="1"/>
</dbReference>
<evidence type="ECO:0000313" key="4">
    <source>
        <dbReference type="EMBL" id="AUX26852.1"/>
    </source>
</evidence>
<dbReference type="Pfam" id="PF07883">
    <property type="entry name" value="Cupin_2"/>
    <property type="match status" value="1"/>
</dbReference>
<feature type="signal peptide" evidence="2">
    <location>
        <begin position="1"/>
        <end position="24"/>
    </location>
</feature>
<keyword evidence="2" id="KW-0732">Signal</keyword>